<keyword evidence="13" id="KW-0106">Calcium</keyword>
<comment type="subcellular location">
    <subcellularLocation>
        <location evidence="2">Cytoplasm</location>
    </subcellularLocation>
    <subcellularLocation>
        <location evidence="1">Nucleus</location>
    </subcellularLocation>
</comment>
<keyword evidence="8" id="KW-0709">Segmentation polarity protein</keyword>
<dbReference type="SMART" id="SM00306">
    <property type="entry name" value="HintN"/>
    <property type="match status" value="1"/>
</dbReference>
<evidence type="ECO:0000256" key="11">
    <source>
        <dbReference type="ARBA" id="ARBA00022801"/>
    </source>
</evidence>
<dbReference type="InterPro" id="IPR006141">
    <property type="entry name" value="Intein_N"/>
</dbReference>
<comment type="function">
    <text evidence="18">The C-terminal part of the hedgehog protein precursor displays an autoproteolysis activity that results in the cleavage of the full-length protein into two parts (N-product and C-product). In addition, the C-terminal part displays a cholesterol transferase activity that results by the covalent attachment of a cholesterol moiety to the C-terminal of the newly generated N-product. Once cleaved, the C-product has no signaling activity and diffuses from the cell.</text>
</comment>
<dbReference type="GO" id="GO:0016740">
    <property type="term" value="F:transferase activity"/>
    <property type="evidence" value="ECO:0007669"/>
    <property type="project" value="UniProtKB-KW"/>
</dbReference>
<dbReference type="GO" id="GO:0007224">
    <property type="term" value="P:smoothened signaling pathway"/>
    <property type="evidence" value="ECO:0007669"/>
    <property type="project" value="TreeGrafter"/>
</dbReference>
<keyword evidence="10 20" id="KW-0732">Signal</keyword>
<comment type="similarity">
    <text evidence="3 20">Belongs to the hedgehog family.</text>
</comment>
<keyword evidence="20" id="KW-0333">Golgi apparatus</keyword>
<evidence type="ECO:0000256" key="3">
    <source>
        <dbReference type="ARBA" id="ARBA00010649"/>
    </source>
</evidence>
<dbReference type="GO" id="GO:0009653">
    <property type="term" value="P:anatomical structure morphogenesis"/>
    <property type="evidence" value="ECO:0007669"/>
    <property type="project" value="UniProtKB-KW"/>
</dbReference>
<dbReference type="GO" id="GO:0007367">
    <property type="term" value="P:segment polarity determination"/>
    <property type="evidence" value="ECO:0007669"/>
    <property type="project" value="UniProtKB-KW"/>
</dbReference>
<dbReference type="InterPro" id="IPR036844">
    <property type="entry name" value="Hint_dom_sf"/>
</dbReference>
<feature type="compositionally biased region" description="Basic and acidic residues" evidence="21">
    <location>
        <begin position="71"/>
        <end position="80"/>
    </location>
</feature>
<reference evidence="25" key="1">
    <citation type="submission" date="2020-03" db="EMBL/GenBank/DDBJ databases">
        <title>Transcriptomic Profiling of the Digestive Tract of the Rat Flea, Xenopsylla cheopis, Following Blood Feeding and Infection with Yersinia pestis.</title>
        <authorList>
            <person name="Bland D.M."/>
            <person name="Martens C.A."/>
            <person name="Virtaneva K."/>
            <person name="Kanakabandi K."/>
            <person name="Long D."/>
            <person name="Rosenke R."/>
            <person name="Saturday G.A."/>
            <person name="Hoyt F.H."/>
            <person name="Bruno D.P."/>
            <person name="Ribeiro J.M.C."/>
            <person name="Hinnebusch J."/>
        </authorList>
    </citation>
    <scope>NUCLEOTIDE SEQUENCE</scope>
</reference>
<evidence type="ECO:0000256" key="7">
    <source>
        <dbReference type="ARBA" id="ARBA00022679"/>
    </source>
</evidence>
<evidence type="ECO:0000256" key="14">
    <source>
        <dbReference type="ARBA" id="ARBA00023136"/>
    </source>
</evidence>
<comment type="function">
    <molecule>Protein hedgehog</molecule>
    <text evidence="20">The C-terminal part of the hedgehog protein precursor displays an autoproteolysis activity that results in the cleavage of the full-length protein into two parts (N-product and C-product). In addition, the C-terminal part displays a cholesterol transferase activity that results by the covalent attachment of a cholesterol moiety to the C-terminal of the newly generated N-product.</text>
</comment>
<dbReference type="PRINTS" id="PR00632">
    <property type="entry name" value="SONICHHOG"/>
</dbReference>
<dbReference type="GO" id="GO:0016540">
    <property type="term" value="P:protein autoprocessing"/>
    <property type="evidence" value="ECO:0007669"/>
    <property type="project" value="InterPro"/>
</dbReference>
<comment type="subcellular location">
    <molecule>Protein hedgehog N-product</molecule>
    <subcellularLocation>
        <location evidence="20">Cell membrane</location>
        <topology evidence="20">Lipid-anchor</topology>
    </subcellularLocation>
</comment>
<evidence type="ECO:0000256" key="19">
    <source>
        <dbReference type="ARBA" id="ARBA00048589"/>
    </source>
</evidence>
<feature type="chain" id="PRO_5026804922" description="Hedgehog protein" evidence="22">
    <location>
        <begin position="23"/>
        <end position="423"/>
    </location>
</feature>
<evidence type="ECO:0000256" key="10">
    <source>
        <dbReference type="ARBA" id="ARBA00022729"/>
    </source>
</evidence>
<dbReference type="GO" id="GO:0005886">
    <property type="term" value="C:plasma membrane"/>
    <property type="evidence" value="ECO:0007669"/>
    <property type="project" value="UniProtKB-SubCell"/>
</dbReference>
<keyword evidence="15" id="KW-0564">Palmitate</keyword>
<evidence type="ECO:0000256" key="1">
    <source>
        <dbReference type="ARBA" id="ARBA00004123"/>
    </source>
</evidence>
<dbReference type="Pfam" id="PF01085">
    <property type="entry name" value="HH_signal"/>
    <property type="match status" value="1"/>
</dbReference>
<evidence type="ECO:0000256" key="16">
    <source>
        <dbReference type="ARBA" id="ARBA00023288"/>
    </source>
</evidence>
<evidence type="ECO:0000256" key="12">
    <source>
        <dbReference type="ARBA" id="ARBA00022813"/>
    </source>
</evidence>
<dbReference type="InterPro" id="IPR001767">
    <property type="entry name" value="Hedgehog_Hint"/>
</dbReference>
<name>A0A6M2DUE9_XENCH</name>
<keyword evidence="7" id="KW-0808">Transferase</keyword>
<dbReference type="GO" id="GO:0000139">
    <property type="term" value="C:Golgi membrane"/>
    <property type="evidence" value="ECO:0007669"/>
    <property type="project" value="UniProtKB-SubCell"/>
</dbReference>
<dbReference type="InterPro" id="IPR003587">
    <property type="entry name" value="Hint_dom_N"/>
</dbReference>
<dbReference type="GO" id="GO:0005113">
    <property type="term" value="F:patched binding"/>
    <property type="evidence" value="ECO:0007669"/>
    <property type="project" value="TreeGrafter"/>
</dbReference>
<evidence type="ECO:0000256" key="13">
    <source>
        <dbReference type="ARBA" id="ARBA00022837"/>
    </source>
</evidence>
<feature type="domain" description="Hint" evidence="23">
    <location>
        <begin position="313"/>
        <end position="357"/>
    </location>
</feature>
<dbReference type="SMART" id="SM00305">
    <property type="entry name" value="HintC"/>
    <property type="match status" value="1"/>
</dbReference>
<dbReference type="GO" id="GO:0008233">
    <property type="term" value="F:peptidase activity"/>
    <property type="evidence" value="ECO:0007669"/>
    <property type="project" value="UniProtKB-UniRule"/>
</dbReference>
<dbReference type="FunFam" id="2.170.16.10:FF:000001">
    <property type="entry name" value="Indian hedgehog"/>
    <property type="match status" value="1"/>
</dbReference>
<dbReference type="InterPro" id="IPR001657">
    <property type="entry name" value="Hedgehog"/>
</dbReference>
<protein>
    <recommendedName>
        <fullName evidence="20">Hedgehog protein</fullName>
    </recommendedName>
</protein>
<evidence type="ECO:0000256" key="15">
    <source>
        <dbReference type="ARBA" id="ARBA00023139"/>
    </source>
</evidence>
<dbReference type="Gene3D" id="3.30.1380.10">
    <property type="match status" value="1"/>
</dbReference>
<evidence type="ECO:0000256" key="2">
    <source>
        <dbReference type="ARBA" id="ARBA00004496"/>
    </source>
</evidence>
<accession>A0A6M2DUE9</accession>
<dbReference type="GO" id="GO:0001708">
    <property type="term" value="P:cell fate specification"/>
    <property type="evidence" value="ECO:0007669"/>
    <property type="project" value="TreeGrafter"/>
</dbReference>
<dbReference type="GO" id="GO:0007267">
    <property type="term" value="P:cell-cell signaling"/>
    <property type="evidence" value="ECO:0007669"/>
    <property type="project" value="InterPro"/>
</dbReference>
<keyword evidence="14 20" id="KW-0472">Membrane</keyword>
<evidence type="ECO:0000256" key="5">
    <source>
        <dbReference type="ARBA" id="ARBA00022475"/>
    </source>
</evidence>
<feature type="signal peptide" evidence="22">
    <location>
        <begin position="1"/>
        <end position="22"/>
    </location>
</feature>
<dbReference type="GO" id="GO:0005634">
    <property type="term" value="C:nucleus"/>
    <property type="evidence" value="ECO:0007669"/>
    <property type="project" value="UniProtKB-SubCell"/>
</dbReference>
<dbReference type="GO" id="GO:0048731">
    <property type="term" value="P:system development"/>
    <property type="evidence" value="ECO:0007669"/>
    <property type="project" value="UniProtKB-ARBA"/>
</dbReference>
<dbReference type="InterPro" id="IPR050387">
    <property type="entry name" value="Hedgehog_Signaling"/>
</dbReference>
<dbReference type="GO" id="GO:0005789">
    <property type="term" value="C:endoplasmic reticulum membrane"/>
    <property type="evidence" value="ECO:0007669"/>
    <property type="project" value="UniProtKB-SubCell"/>
</dbReference>
<keyword evidence="17" id="KW-0504">Morphogen</keyword>
<dbReference type="PANTHER" id="PTHR11889:SF31">
    <property type="entry name" value="PROTEIN HEDGEHOG"/>
    <property type="match status" value="1"/>
</dbReference>
<evidence type="ECO:0000256" key="17">
    <source>
        <dbReference type="ARBA" id="ARBA00023301"/>
    </source>
</evidence>
<keyword evidence="6 20" id="KW-0645">Protease</keyword>
<comment type="catalytic activity">
    <reaction evidence="19">
        <text>glycyl-L-cysteinyl-[protein] + cholesterol + H(+) = [protein]-C-terminal glycyl cholesterol ester + N-terminal L-cysteinyl-[protein]</text>
        <dbReference type="Rhea" id="RHEA:59504"/>
        <dbReference type="Rhea" id="RHEA-COMP:12707"/>
        <dbReference type="Rhea" id="RHEA-COMP:15369"/>
        <dbReference type="Rhea" id="RHEA-COMP:15374"/>
        <dbReference type="ChEBI" id="CHEBI:15378"/>
        <dbReference type="ChEBI" id="CHEBI:16113"/>
        <dbReference type="ChEBI" id="CHEBI:65250"/>
        <dbReference type="ChEBI" id="CHEBI:143135"/>
        <dbReference type="ChEBI" id="CHEBI:143140"/>
    </reaction>
    <physiologicalReaction direction="left-to-right" evidence="19">
        <dbReference type="Rhea" id="RHEA:59505"/>
    </physiologicalReaction>
</comment>
<dbReference type="EMBL" id="GIIL01006259">
    <property type="protein sequence ID" value="NOV49985.1"/>
    <property type="molecule type" value="Transcribed_RNA"/>
</dbReference>
<dbReference type="CDD" id="cd00081">
    <property type="entry name" value="Hint"/>
    <property type="match status" value="1"/>
</dbReference>
<keyword evidence="5 20" id="KW-1003">Cell membrane</keyword>
<evidence type="ECO:0000256" key="8">
    <source>
        <dbReference type="ARBA" id="ARBA00022716"/>
    </source>
</evidence>
<feature type="domain" description="Hint" evidence="24">
    <location>
        <begin position="203"/>
        <end position="311"/>
    </location>
</feature>
<dbReference type="InterPro" id="IPR009045">
    <property type="entry name" value="Zn_M74/Hedgehog-like"/>
</dbReference>
<evidence type="ECO:0000256" key="20">
    <source>
        <dbReference type="RuleBase" id="RU280812"/>
    </source>
</evidence>
<dbReference type="GO" id="GO:0016539">
    <property type="term" value="P:intein-mediated protein splicing"/>
    <property type="evidence" value="ECO:0007669"/>
    <property type="project" value="InterPro"/>
</dbReference>
<comment type="function">
    <molecule>Protein hedgehog N-product</molecule>
    <text evidence="20">The dually lipidated hedgehog protein N-product is a morphogen which is essential for a variety of patterning events during development.</text>
</comment>
<keyword evidence="12 20" id="KW-0068">Autocatalytic cleavage</keyword>
<evidence type="ECO:0000259" key="24">
    <source>
        <dbReference type="SMART" id="SM00306"/>
    </source>
</evidence>
<dbReference type="SUPFAM" id="SSF55166">
    <property type="entry name" value="Hedgehog/DD-peptidase"/>
    <property type="match status" value="1"/>
</dbReference>
<dbReference type="FunFam" id="3.30.1380.10:FF:000001">
    <property type="entry name" value="Indian hedgehog"/>
    <property type="match status" value="1"/>
</dbReference>
<evidence type="ECO:0000256" key="4">
    <source>
        <dbReference type="ARBA" id="ARBA00022473"/>
    </source>
</evidence>
<keyword evidence="20" id="KW-0256">Endoplasmic reticulum</keyword>
<dbReference type="GO" id="GO:0016015">
    <property type="term" value="F:morphogen activity"/>
    <property type="evidence" value="ECO:0007669"/>
    <property type="project" value="UniProtKB-KW"/>
</dbReference>
<dbReference type="GO" id="GO:0010468">
    <property type="term" value="P:regulation of gene expression"/>
    <property type="evidence" value="ECO:0007669"/>
    <property type="project" value="TreeGrafter"/>
</dbReference>
<feature type="region of interest" description="Disordered" evidence="21">
    <location>
        <begin position="56"/>
        <end position="80"/>
    </location>
</feature>
<keyword evidence="16" id="KW-0449">Lipoprotein</keyword>
<evidence type="ECO:0000256" key="6">
    <source>
        <dbReference type="ARBA" id="ARBA00022670"/>
    </source>
</evidence>
<evidence type="ECO:0000256" key="21">
    <source>
        <dbReference type="SAM" id="MobiDB-lite"/>
    </source>
</evidence>
<organism evidence="25">
    <name type="scientific">Xenopsylla cheopis</name>
    <name type="common">Oriental rat flea</name>
    <name type="synonym">Pulex cheopis</name>
    <dbReference type="NCBI Taxonomy" id="163159"/>
    <lineage>
        <taxon>Eukaryota</taxon>
        <taxon>Metazoa</taxon>
        <taxon>Ecdysozoa</taxon>
        <taxon>Arthropoda</taxon>
        <taxon>Hexapoda</taxon>
        <taxon>Insecta</taxon>
        <taxon>Pterygota</taxon>
        <taxon>Neoptera</taxon>
        <taxon>Endopterygota</taxon>
        <taxon>Siphonaptera</taxon>
        <taxon>Pulicidae</taxon>
        <taxon>Xenopsyllinae</taxon>
        <taxon>Xenopsylla</taxon>
    </lineage>
</organism>
<dbReference type="InterPro" id="IPR003586">
    <property type="entry name" value="Hint_dom_C"/>
</dbReference>
<dbReference type="PROSITE" id="PS50817">
    <property type="entry name" value="INTEIN_N_TER"/>
    <property type="match status" value="1"/>
</dbReference>
<evidence type="ECO:0000256" key="18">
    <source>
        <dbReference type="ARBA" id="ARBA00045369"/>
    </source>
</evidence>
<dbReference type="Pfam" id="PF01079">
    <property type="entry name" value="Hint"/>
    <property type="match status" value="1"/>
</dbReference>
<dbReference type="Gene3D" id="2.170.16.10">
    <property type="entry name" value="Hedgehog/Intein (Hint) domain"/>
    <property type="match status" value="1"/>
</dbReference>
<sequence>MYKCSVSTILLILCCLCVQVTLECGPGRLANWRRYPSSPHSSRKLVPLVFRQHSPNSGERAACASGPAERPVTRDDPERMRELVPNYSRDIVFRDEEGTGVDRLMTQRCKEKLNTLAISVMNQWPGVRVRVTQAWDDLGRHQPDSLHYEGRAVDITTSDRDRSKYGMLARLAVEAGFDWVYYESRGHIHCSVKSESSQAARSGGCFPGEATVQTFSGDRRKLSELQIGERVLTWDSEKQILSYSKVLLFLDRDPFDRRTFLQLHTSLGRALTVTASHLIPLVTKNSTSFVSGYMEAFASNIKIKDIVLVRNEHGELVEDIVKHIKYVRRKGVYAPLTATGTVVVDNVLASCYAVIDSQKTAHWAFAPVRWYYALKSIFARSSNNIVKGKINKRNLKDEGTGVHWYANALYTFARSILPKSMLY</sequence>
<dbReference type="InterPro" id="IPR000320">
    <property type="entry name" value="Hedgehog_signalling_dom"/>
</dbReference>
<keyword evidence="11 20" id="KW-0378">Hydrolase</keyword>
<keyword evidence="4 20" id="KW-0217">Developmental protein</keyword>
<comment type="subcellular location">
    <molecule>Sonic hedgehog protein</molecule>
    <subcellularLocation>
        <location evidence="20">Endoplasmic reticulum membrane</location>
    </subcellularLocation>
    <subcellularLocation>
        <location evidence="20">Golgi apparatus membrane</location>
    </subcellularLocation>
</comment>
<evidence type="ECO:0000256" key="9">
    <source>
        <dbReference type="ARBA" id="ARBA00022723"/>
    </source>
</evidence>
<evidence type="ECO:0000313" key="25">
    <source>
        <dbReference type="EMBL" id="NOV49985.1"/>
    </source>
</evidence>
<keyword evidence="9" id="KW-0479">Metal-binding</keyword>
<proteinExistence type="inferred from homology"/>
<evidence type="ECO:0000259" key="23">
    <source>
        <dbReference type="SMART" id="SM00305"/>
    </source>
</evidence>
<dbReference type="AlphaFoldDB" id="A0A6M2DUE9"/>
<dbReference type="GO" id="GO:0005509">
    <property type="term" value="F:calcium ion binding"/>
    <property type="evidence" value="ECO:0007669"/>
    <property type="project" value="TreeGrafter"/>
</dbReference>
<dbReference type="PANTHER" id="PTHR11889">
    <property type="entry name" value="HEDGEHOG"/>
    <property type="match status" value="1"/>
</dbReference>
<evidence type="ECO:0000256" key="22">
    <source>
        <dbReference type="SAM" id="SignalP"/>
    </source>
</evidence>
<dbReference type="SUPFAM" id="SSF51294">
    <property type="entry name" value="Hedgehog/intein (Hint) domain"/>
    <property type="match status" value="1"/>
</dbReference>
<dbReference type="GO" id="GO:0005615">
    <property type="term" value="C:extracellular space"/>
    <property type="evidence" value="ECO:0007669"/>
    <property type="project" value="TreeGrafter"/>
</dbReference>